<dbReference type="EMBL" id="LZPO01035044">
    <property type="protein sequence ID" value="OBS76037.1"/>
    <property type="molecule type" value="Genomic_DNA"/>
</dbReference>
<dbReference type="AlphaFoldDB" id="A0A1A6HEH2"/>
<dbReference type="STRING" id="56216.A0A1A6HEH2"/>
<evidence type="ECO:0000313" key="5">
    <source>
        <dbReference type="EMBL" id="OBS76037.1"/>
    </source>
</evidence>
<protein>
    <recommendedName>
        <fullName evidence="4">N-acetyltransferase domain-containing protein</fullName>
    </recommendedName>
</protein>
<dbReference type="CDD" id="cd04301">
    <property type="entry name" value="NAT_SF"/>
    <property type="match status" value="1"/>
</dbReference>
<evidence type="ECO:0000313" key="6">
    <source>
        <dbReference type="Proteomes" id="UP000092124"/>
    </source>
</evidence>
<evidence type="ECO:0000256" key="1">
    <source>
        <dbReference type="ARBA" id="ARBA00008694"/>
    </source>
</evidence>
<gene>
    <name evidence="5" type="ORF">A6R68_17512</name>
</gene>
<dbReference type="PANTHER" id="PTHR10545">
    <property type="entry name" value="DIAMINE N-ACETYLTRANSFERASE"/>
    <property type="match status" value="1"/>
</dbReference>
<keyword evidence="2" id="KW-0808">Transferase</keyword>
<dbReference type="PROSITE" id="PS51186">
    <property type="entry name" value="GNAT"/>
    <property type="match status" value="1"/>
</dbReference>
<dbReference type="OrthoDB" id="7305308at2759"/>
<evidence type="ECO:0000259" key="4">
    <source>
        <dbReference type="PROSITE" id="PS51186"/>
    </source>
</evidence>
<dbReference type="InterPro" id="IPR000182">
    <property type="entry name" value="GNAT_dom"/>
</dbReference>
<sequence length="136" mass="15404">ISLVTNLAGAGTCATLDHKAGKGLETEIKHKRRVKTIGFAMYFYKFDPWIGKLLQLEDFYVNEGYQGLGIGAAMLKKLSQIAIDTQCSAMQFLVVIWNQDSIEYYTRLGAVDLSSEEGWHLFRFNMDDLLELAEEE</sequence>
<name>A0A1A6HEH2_NEOLE</name>
<keyword evidence="3" id="KW-0012">Acyltransferase</keyword>
<dbReference type="GO" id="GO:0019809">
    <property type="term" value="F:spermidine binding"/>
    <property type="evidence" value="ECO:0007669"/>
    <property type="project" value="TreeGrafter"/>
</dbReference>
<reference evidence="5 6" key="1">
    <citation type="submission" date="2016-06" db="EMBL/GenBank/DDBJ databases">
        <title>The Draft Genome Sequence and Annotation of the Desert Woodrat Neotoma lepida.</title>
        <authorList>
            <person name="Campbell M."/>
            <person name="Oakeson K.F."/>
            <person name="Yandell M."/>
            <person name="Halpert J.R."/>
            <person name="Dearing D."/>
        </authorList>
    </citation>
    <scope>NUCLEOTIDE SEQUENCE [LARGE SCALE GENOMIC DNA]</scope>
    <source>
        <strain evidence="5">417</strain>
        <tissue evidence="5">Liver</tissue>
    </source>
</reference>
<accession>A0A1A6HEH2</accession>
<feature type="non-terminal residue" evidence="5">
    <location>
        <position position="1"/>
    </location>
</feature>
<evidence type="ECO:0000256" key="2">
    <source>
        <dbReference type="ARBA" id="ARBA00022679"/>
    </source>
</evidence>
<keyword evidence="6" id="KW-1185">Reference proteome</keyword>
<dbReference type="InterPro" id="IPR016181">
    <property type="entry name" value="Acyl_CoA_acyltransferase"/>
</dbReference>
<dbReference type="GO" id="GO:0004145">
    <property type="term" value="F:diamine N-acetyltransferase activity"/>
    <property type="evidence" value="ECO:0007669"/>
    <property type="project" value="TreeGrafter"/>
</dbReference>
<proteinExistence type="inferred from homology"/>
<comment type="similarity">
    <text evidence="1">Belongs to the acetyltransferase family.</text>
</comment>
<dbReference type="Proteomes" id="UP000092124">
    <property type="component" value="Unassembled WGS sequence"/>
</dbReference>
<organism evidence="5 6">
    <name type="scientific">Neotoma lepida</name>
    <name type="common">Desert woodrat</name>
    <dbReference type="NCBI Taxonomy" id="56216"/>
    <lineage>
        <taxon>Eukaryota</taxon>
        <taxon>Metazoa</taxon>
        <taxon>Chordata</taxon>
        <taxon>Craniata</taxon>
        <taxon>Vertebrata</taxon>
        <taxon>Euteleostomi</taxon>
        <taxon>Mammalia</taxon>
        <taxon>Eutheria</taxon>
        <taxon>Euarchontoglires</taxon>
        <taxon>Glires</taxon>
        <taxon>Rodentia</taxon>
        <taxon>Myomorpha</taxon>
        <taxon>Muroidea</taxon>
        <taxon>Cricetidae</taxon>
        <taxon>Neotominae</taxon>
        <taxon>Neotoma</taxon>
    </lineage>
</organism>
<comment type="caution">
    <text evidence="5">The sequence shown here is derived from an EMBL/GenBank/DDBJ whole genome shotgun (WGS) entry which is preliminary data.</text>
</comment>
<feature type="domain" description="N-acetyltransferase" evidence="4">
    <location>
        <begin position="35"/>
        <end position="131"/>
    </location>
</feature>
<dbReference type="InterPro" id="IPR051016">
    <property type="entry name" value="Diverse_Substrate_AcTransf"/>
</dbReference>
<dbReference type="PANTHER" id="PTHR10545:SF63">
    <property type="entry name" value="SPERMIDINE_SPERMINE N(1)-ACETYLTRANSFERASE-LIKE PROTEIN 1"/>
    <property type="match status" value="1"/>
</dbReference>
<evidence type="ECO:0000256" key="3">
    <source>
        <dbReference type="ARBA" id="ARBA00023315"/>
    </source>
</evidence>
<dbReference type="Pfam" id="PF00583">
    <property type="entry name" value="Acetyltransf_1"/>
    <property type="match status" value="1"/>
</dbReference>
<dbReference type="Gene3D" id="3.40.630.30">
    <property type="match status" value="1"/>
</dbReference>
<dbReference type="GO" id="GO:0032918">
    <property type="term" value="P:spermidine acetylation"/>
    <property type="evidence" value="ECO:0007669"/>
    <property type="project" value="TreeGrafter"/>
</dbReference>
<dbReference type="SUPFAM" id="SSF55729">
    <property type="entry name" value="Acyl-CoA N-acyltransferases (Nat)"/>
    <property type="match status" value="1"/>
</dbReference>